<evidence type="ECO:0000256" key="1">
    <source>
        <dbReference type="SAM" id="MobiDB-lite"/>
    </source>
</evidence>
<sequence length="115" mass="12185">MKAGWFPAGFATPELKAGSLMAEDESNLVCRRKMAMAAAAPTWATAAAAPRTRVAAASIGGSLEEAAASSRQATSPGDPQVRASAEGAQEPFWVFNGEYWSVREKRAWHGCPDIM</sequence>
<reference evidence="2 3" key="1">
    <citation type="journal article" date="2018" name="Cell">
        <title>The Chara Genome: Secondary Complexity and Implications for Plant Terrestrialization.</title>
        <authorList>
            <person name="Nishiyama T."/>
            <person name="Sakayama H."/>
            <person name="Vries J.D."/>
            <person name="Buschmann H."/>
            <person name="Saint-Marcoux D."/>
            <person name="Ullrich K.K."/>
            <person name="Haas F.B."/>
            <person name="Vanderstraeten L."/>
            <person name="Becker D."/>
            <person name="Lang D."/>
            <person name="Vosolsobe S."/>
            <person name="Rombauts S."/>
            <person name="Wilhelmsson P.K.I."/>
            <person name="Janitza P."/>
            <person name="Kern R."/>
            <person name="Heyl A."/>
            <person name="Rumpler F."/>
            <person name="Villalobos L.I.A.C."/>
            <person name="Clay J.M."/>
            <person name="Skokan R."/>
            <person name="Toyoda A."/>
            <person name="Suzuki Y."/>
            <person name="Kagoshima H."/>
            <person name="Schijlen E."/>
            <person name="Tajeshwar N."/>
            <person name="Catarino B."/>
            <person name="Hetherington A.J."/>
            <person name="Saltykova A."/>
            <person name="Bonnot C."/>
            <person name="Breuninger H."/>
            <person name="Symeonidi A."/>
            <person name="Radhakrishnan G.V."/>
            <person name="Van Nieuwerburgh F."/>
            <person name="Deforce D."/>
            <person name="Chang C."/>
            <person name="Karol K.G."/>
            <person name="Hedrich R."/>
            <person name="Ulvskov P."/>
            <person name="Glockner G."/>
            <person name="Delwiche C.F."/>
            <person name="Petrasek J."/>
            <person name="Van de Peer Y."/>
            <person name="Friml J."/>
            <person name="Beilby M."/>
            <person name="Dolan L."/>
            <person name="Kohara Y."/>
            <person name="Sugano S."/>
            <person name="Fujiyama A."/>
            <person name="Delaux P.-M."/>
            <person name="Quint M."/>
            <person name="TheiBen G."/>
            <person name="Hagemann M."/>
            <person name="Harholt J."/>
            <person name="Dunand C."/>
            <person name="Zachgo S."/>
            <person name="Langdale J."/>
            <person name="Maumus F."/>
            <person name="Straeten D.V.D."/>
            <person name="Gould S.B."/>
            <person name="Rensing S.A."/>
        </authorList>
    </citation>
    <scope>NUCLEOTIDE SEQUENCE [LARGE SCALE GENOMIC DNA]</scope>
    <source>
        <strain evidence="2 3">S276</strain>
    </source>
</reference>
<evidence type="ECO:0000313" key="2">
    <source>
        <dbReference type="EMBL" id="GBG70998.1"/>
    </source>
</evidence>
<keyword evidence="3" id="KW-1185">Reference proteome</keyword>
<evidence type="ECO:0000313" key="3">
    <source>
        <dbReference type="Proteomes" id="UP000265515"/>
    </source>
</evidence>
<comment type="caution">
    <text evidence="2">The sequence shown here is derived from an EMBL/GenBank/DDBJ whole genome shotgun (WGS) entry which is preliminary data.</text>
</comment>
<accession>A0A388KLX5</accession>
<name>A0A388KLX5_CHABU</name>
<proteinExistence type="predicted"/>
<dbReference type="AlphaFoldDB" id="A0A388KLX5"/>
<gene>
    <name evidence="2" type="ORF">CBR_g8297</name>
</gene>
<dbReference type="Proteomes" id="UP000265515">
    <property type="component" value="Unassembled WGS sequence"/>
</dbReference>
<organism evidence="2 3">
    <name type="scientific">Chara braunii</name>
    <name type="common">Braun's stonewort</name>
    <dbReference type="NCBI Taxonomy" id="69332"/>
    <lineage>
        <taxon>Eukaryota</taxon>
        <taxon>Viridiplantae</taxon>
        <taxon>Streptophyta</taxon>
        <taxon>Charophyceae</taxon>
        <taxon>Charales</taxon>
        <taxon>Characeae</taxon>
        <taxon>Chara</taxon>
    </lineage>
</organism>
<dbReference type="Gramene" id="GBG70998">
    <property type="protein sequence ID" value="GBG70998"/>
    <property type="gene ID" value="CBR_g8297"/>
</dbReference>
<protein>
    <submittedName>
        <fullName evidence="2">Uncharacterized protein</fullName>
    </submittedName>
</protein>
<feature type="region of interest" description="Disordered" evidence="1">
    <location>
        <begin position="67"/>
        <end position="87"/>
    </location>
</feature>
<dbReference type="EMBL" id="BFEA01000139">
    <property type="protein sequence ID" value="GBG70998.1"/>
    <property type="molecule type" value="Genomic_DNA"/>
</dbReference>